<evidence type="ECO:0000313" key="1">
    <source>
        <dbReference type="EMBL" id="KAG2909383.1"/>
    </source>
</evidence>
<dbReference type="EMBL" id="RCMV01000592">
    <property type="protein sequence ID" value="KAG3215003.1"/>
    <property type="molecule type" value="Genomic_DNA"/>
</dbReference>
<comment type="caution">
    <text evidence="2">The sequence shown here is derived from an EMBL/GenBank/DDBJ whole genome shotgun (WGS) entry which is preliminary data.</text>
</comment>
<dbReference type="Proteomes" id="UP000760860">
    <property type="component" value="Unassembled WGS sequence"/>
</dbReference>
<reference evidence="2" key="1">
    <citation type="submission" date="2018-05" db="EMBL/GenBank/DDBJ databases">
        <title>Effector identification in a new, highly contiguous assembly of the strawberry crown rot pathogen Phytophthora cactorum.</title>
        <authorList>
            <person name="Armitage A.D."/>
            <person name="Nellist C.F."/>
            <person name="Bates H."/>
            <person name="Vickerstaff R.J."/>
            <person name="Harrison R.J."/>
        </authorList>
    </citation>
    <scope>NUCLEOTIDE SEQUENCE</scope>
    <source>
        <strain evidence="1">4040</strain>
        <strain evidence="2">P421</strain>
    </source>
</reference>
<sequence length="107" mass="12451">MHDAVYTDRLDLVELLINHKLCEAGRALALAAEACRLDMVRHLYARYWDDILSSRFYPLSARLSKSQPLWISTQTMAVAIERGTFEFVKWLYESFSPHIDLFNTVDI</sequence>
<evidence type="ECO:0000313" key="2">
    <source>
        <dbReference type="EMBL" id="KAG3215003.1"/>
    </source>
</evidence>
<dbReference type="SUPFAM" id="SSF140860">
    <property type="entry name" value="Pseudo ankyrin repeat-like"/>
    <property type="match status" value="1"/>
</dbReference>
<dbReference type="AlphaFoldDB" id="A0A8T1HRY3"/>
<dbReference type="EMBL" id="RCMK01000870">
    <property type="protein sequence ID" value="KAG2909383.1"/>
    <property type="molecule type" value="Genomic_DNA"/>
</dbReference>
<gene>
    <name evidence="1" type="ORF">PC117_g19676</name>
    <name evidence="2" type="ORF">PC129_g14109</name>
</gene>
<proteinExistence type="predicted"/>
<evidence type="ECO:0000313" key="3">
    <source>
        <dbReference type="Proteomes" id="UP000760860"/>
    </source>
</evidence>
<organism evidence="2 3">
    <name type="scientific">Phytophthora cactorum</name>
    <dbReference type="NCBI Taxonomy" id="29920"/>
    <lineage>
        <taxon>Eukaryota</taxon>
        <taxon>Sar</taxon>
        <taxon>Stramenopiles</taxon>
        <taxon>Oomycota</taxon>
        <taxon>Peronosporomycetes</taxon>
        <taxon>Peronosporales</taxon>
        <taxon>Peronosporaceae</taxon>
        <taxon>Phytophthora</taxon>
    </lineage>
</organism>
<accession>A0A8T1HRY3</accession>
<protein>
    <recommendedName>
        <fullName evidence="4">Ankyrin repeat-containing domain</fullName>
    </recommendedName>
</protein>
<name>A0A8T1HRY3_9STRA</name>
<dbReference type="Proteomes" id="UP000736787">
    <property type="component" value="Unassembled WGS sequence"/>
</dbReference>
<evidence type="ECO:0008006" key="4">
    <source>
        <dbReference type="Google" id="ProtNLM"/>
    </source>
</evidence>